<dbReference type="STRING" id="928724.SacglDRAFT_03791"/>
<name>I1D6R3_9PSEU</name>
<reference evidence="2 3" key="1">
    <citation type="submission" date="2011-09" db="EMBL/GenBank/DDBJ databases">
        <authorList>
            <consortium name="US DOE Joint Genome Institute (JGI-PGF)"/>
            <person name="Lucas S."/>
            <person name="Han J."/>
            <person name="Lapidus A."/>
            <person name="Cheng J.-F."/>
            <person name="Goodwin L."/>
            <person name="Pitluck S."/>
            <person name="Peters L."/>
            <person name="Land M.L."/>
            <person name="Hauser L."/>
            <person name="Brambilla E."/>
            <person name="Klenk H.-P."/>
            <person name="Woyke T.J."/>
        </authorList>
    </citation>
    <scope>NUCLEOTIDE SEQUENCE [LARGE SCALE GENOMIC DNA]</scope>
    <source>
        <strain evidence="2 3">K62</strain>
    </source>
</reference>
<dbReference type="AlphaFoldDB" id="I1D6R3"/>
<dbReference type="InterPro" id="IPR038332">
    <property type="entry name" value="PPE_sf"/>
</dbReference>
<dbReference type="RefSeq" id="WP_005466445.1">
    <property type="nucleotide sequence ID" value="NZ_CM001484.1"/>
</dbReference>
<dbReference type="HOGENOM" id="CLU_808403_0_0_11"/>
<reference evidence="3" key="2">
    <citation type="submission" date="2012-01" db="EMBL/GenBank/DDBJ databases">
        <title>Noncontiguous Finished sequence of chromosome of Saccharomonospora glauca K62.</title>
        <authorList>
            <consortium name="US DOE Joint Genome Institute"/>
            <person name="Lucas S."/>
            <person name="Han J."/>
            <person name="Lapidus A."/>
            <person name="Cheng J.-F."/>
            <person name="Goodwin L."/>
            <person name="Pitluck S."/>
            <person name="Peters L."/>
            <person name="Mikhailova N."/>
            <person name="Held B."/>
            <person name="Detter J.C."/>
            <person name="Han C."/>
            <person name="Tapia R."/>
            <person name="Land M."/>
            <person name="Hauser L."/>
            <person name="Kyrpides N."/>
            <person name="Ivanova N."/>
            <person name="Pagani I."/>
            <person name="Brambilla E.-M."/>
            <person name="Klenk H.-P."/>
            <person name="Woyke T."/>
        </authorList>
    </citation>
    <scope>NUCLEOTIDE SEQUENCE [LARGE SCALE GENOMIC DNA]</scope>
    <source>
        <strain evidence="3">K62</strain>
    </source>
</reference>
<dbReference type="Proteomes" id="UP000005087">
    <property type="component" value="Chromosome"/>
</dbReference>
<protein>
    <recommendedName>
        <fullName evidence="1">Bacterial toxin 44 domain-containing protein</fullName>
    </recommendedName>
</protein>
<sequence length="365" mass="41087">MLSYESVYNAPVDKLDAAVEAWTEQITKLKTLSEDMDESVVRATRNSGWSGPAAETAISFIDETAKEFTDAIAEATGIRDILREACDAIRRARDRLREIAEVEAPKLGLKVSPTGEVEADSWIPGSDWWNEEEIERISKEIERARVAATEADDSAAAALARNVNEEHDFNAPTYTSLADAEAKISEGRFSDAEKFMFEEMMRNVRGEDIKNMRENTENWYSTPEALLDFFNKVKADSDWDHKPILEDKFGLETANEYMFKIPGDPKGRSLSYDAWSNIHYGYVGMAAGIDEDLLMQAGSLNFGPFGRDDPGDQITMRAGIELYKKYGENLTQEQFHQEIMKMVDEMEAKGVDQVKPWKPTRGATS</sequence>
<accession>I1D6R3</accession>
<dbReference type="EMBL" id="CM001484">
    <property type="protein sequence ID" value="EIF00638.1"/>
    <property type="molecule type" value="Genomic_DNA"/>
</dbReference>
<dbReference type="Pfam" id="PF15607">
    <property type="entry name" value="Ntox44"/>
    <property type="match status" value="1"/>
</dbReference>
<dbReference type="InterPro" id="IPR028946">
    <property type="entry name" value="Ntox44"/>
</dbReference>
<evidence type="ECO:0000259" key="1">
    <source>
        <dbReference type="Pfam" id="PF15607"/>
    </source>
</evidence>
<gene>
    <name evidence="2" type="ORF">SacglDRAFT_03791</name>
</gene>
<proteinExistence type="predicted"/>
<organism evidence="2 3">
    <name type="scientific">Saccharomonospora glauca K62</name>
    <dbReference type="NCBI Taxonomy" id="928724"/>
    <lineage>
        <taxon>Bacteria</taxon>
        <taxon>Bacillati</taxon>
        <taxon>Actinomycetota</taxon>
        <taxon>Actinomycetes</taxon>
        <taxon>Pseudonocardiales</taxon>
        <taxon>Pseudonocardiaceae</taxon>
        <taxon>Saccharomonospora</taxon>
    </lineage>
</organism>
<dbReference type="OrthoDB" id="3671472at2"/>
<keyword evidence="3" id="KW-1185">Reference proteome</keyword>
<evidence type="ECO:0000313" key="2">
    <source>
        <dbReference type="EMBL" id="EIF00638.1"/>
    </source>
</evidence>
<evidence type="ECO:0000313" key="3">
    <source>
        <dbReference type="Proteomes" id="UP000005087"/>
    </source>
</evidence>
<dbReference type="eggNOG" id="COG4842">
    <property type="taxonomic scope" value="Bacteria"/>
</dbReference>
<dbReference type="Gene3D" id="1.20.1260.20">
    <property type="entry name" value="PPE superfamily"/>
    <property type="match status" value="1"/>
</dbReference>
<feature type="domain" description="Bacterial toxin 44" evidence="1">
    <location>
        <begin position="229"/>
        <end position="324"/>
    </location>
</feature>